<evidence type="ECO:0000313" key="4">
    <source>
        <dbReference type="Proteomes" id="UP000593566"/>
    </source>
</evidence>
<dbReference type="Proteomes" id="UP000593566">
    <property type="component" value="Unassembled WGS sequence"/>
</dbReference>
<dbReference type="EMBL" id="JACCJB010000003">
    <property type="protein sequence ID" value="KAF6228947.1"/>
    <property type="molecule type" value="Genomic_DNA"/>
</dbReference>
<name>A0A8H6KYA8_9LECA</name>
<dbReference type="InterPro" id="IPR056884">
    <property type="entry name" value="NPHP3-like_N"/>
</dbReference>
<accession>A0A8H6KYA8</accession>
<keyword evidence="1" id="KW-0677">Repeat</keyword>
<protein>
    <recommendedName>
        <fullName evidence="2">Nephrocystin 3-like N-terminal domain-containing protein</fullName>
    </recommendedName>
</protein>
<dbReference type="GeneID" id="59335459"/>
<comment type="caution">
    <text evidence="3">The sequence shown here is derived from an EMBL/GenBank/DDBJ whole genome shotgun (WGS) entry which is preliminary data.</text>
</comment>
<dbReference type="RefSeq" id="XP_037156589.1">
    <property type="nucleotide sequence ID" value="XM_037297954.1"/>
</dbReference>
<proteinExistence type="predicted"/>
<dbReference type="AlphaFoldDB" id="A0A8H6KYA8"/>
<evidence type="ECO:0000313" key="3">
    <source>
        <dbReference type="EMBL" id="KAF6228947.1"/>
    </source>
</evidence>
<dbReference type="PANTHER" id="PTHR10039">
    <property type="entry name" value="AMELOGENIN"/>
    <property type="match status" value="1"/>
</dbReference>
<keyword evidence="4" id="KW-1185">Reference proteome</keyword>
<evidence type="ECO:0000256" key="1">
    <source>
        <dbReference type="ARBA" id="ARBA00022737"/>
    </source>
</evidence>
<organism evidence="3 4">
    <name type="scientific">Letharia lupina</name>
    <dbReference type="NCBI Taxonomy" id="560253"/>
    <lineage>
        <taxon>Eukaryota</taxon>
        <taxon>Fungi</taxon>
        <taxon>Dikarya</taxon>
        <taxon>Ascomycota</taxon>
        <taxon>Pezizomycotina</taxon>
        <taxon>Lecanoromycetes</taxon>
        <taxon>OSLEUM clade</taxon>
        <taxon>Lecanoromycetidae</taxon>
        <taxon>Lecanorales</taxon>
        <taxon>Lecanorineae</taxon>
        <taxon>Parmeliaceae</taxon>
        <taxon>Letharia</taxon>
    </lineage>
</organism>
<dbReference type="Pfam" id="PF24883">
    <property type="entry name" value="NPHP3_N"/>
    <property type="match status" value="1"/>
</dbReference>
<sequence>MFDVVNSLHAAATKDLNSRLASWFSAPNSSSNLNTAQTKRQQDTGTWLLESPIFLSWKGAPHSFLWLDGKASCGKTILGSIVVCSLLDDSNSNETVAYFYFDFQEKEKPLFQNFLNSLLESKNLHFSGTSRPETEIEDVLYSLATDIIPLEESVVDGDILTYVPYQLQHDFKLLERSEETQKEIQIALLNGANGMFRWGVCQLDAIRVCMRLGLLRKASRSLPKTLDETYARIMTKVPKEHVEDAGRILSYLIRAFGPVTIEEDAETVAIVIKGKPYCDIESQLQEPRDVLTICSGLVSTTESCWRNERCGGKFHSKKLRLSHSSVKEYLLLDRFCLISALYSQRDMKGFRLSMEIALKAKPNLNTELLSIIPANHGHSNFVILVLLTGTAPNVQDEDGVPAIHGAAFSPANNT</sequence>
<reference evidence="3 4" key="1">
    <citation type="journal article" date="2020" name="Genomics">
        <title>Complete, high-quality genomes from long-read metagenomic sequencing of two wolf lichen thalli reveals enigmatic genome architecture.</title>
        <authorList>
            <person name="McKenzie S.K."/>
            <person name="Walston R.F."/>
            <person name="Allen J.L."/>
        </authorList>
    </citation>
    <scope>NUCLEOTIDE SEQUENCE [LARGE SCALE GENOMIC DNA]</scope>
    <source>
        <strain evidence="3">WasteWater1</strain>
    </source>
</reference>
<feature type="domain" description="Nephrocystin 3-like N-terminal" evidence="2">
    <location>
        <begin position="43"/>
        <end position="119"/>
    </location>
</feature>
<gene>
    <name evidence="3" type="ORF">HO133_007059</name>
</gene>
<evidence type="ECO:0000259" key="2">
    <source>
        <dbReference type="Pfam" id="PF24883"/>
    </source>
</evidence>
<dbReference type="PANTHER" id="PTHR10039:SF16">
    <property type="entry name" value="GPI INOSITOL-DEACYLASE"/>
    <property type="match status" value="1"/>
</dbReference>